<dbReference type="PANTHER" id="PTHR40077">
    <property type="entry name" value="MEMBRANE PROTEIN-RELATED"/>
    <property type="match status" value="1"/>
</dbReference>
<keyword evidence="4 6" id="KW-1133">Transmembrane helix</keyword>
<evidence type="ECO:0000256" key="1">
    <source>
        <dbReference type="ARBA" id="ARBA00004651"/>
    </source>
</evidence>
<organism evidence="8 9">
    <name type="scientific">Planococcus faecalis</name>
    <dbReference type="NCBI Taxonomy" id="1598147"/>
    <lineage>
        <taxon>Bacteria</taxon>
        <taxon>Bacillati</taxon>
        <taxon>Bacillota</taxon>
        <taxon>Bacilli</taxon>
        <taxon>Bacillales</taxon>
        <taxon>Caryophanaceae</taxon>
        <taxon>Planococcus</taxon>
    </lineage>
</organism>
<dbReference type="RefSeq" id="WP_078080066.1">
    <property type="nucleotide sequence ID" value="NZ_CP019401.1"/>
</dbReference>
<dbReference type="InterPro" id="IPR023845">
    <property type="entry name" value="DUF3817_TM"/>
</dbReference>
<feature type="transmembrane region" description="Helical" evidence="6">
    <location>
        <begin position="12"/>
        <end position="30"/>
    </location>
</feature>
<evidence type="ECO:0000256" key="4">
    <source>
        <dbReference type="ARBA" id="ARBA00022989"/>
    </source>
</evidence>
<keyword evidence="2" id="KW-1003">Cell membrane</keyword>
<reference evidence="8 9" key="1">
    <citation type="submission" date="2017-01" db="EMBL/GenBank/DDBJ databases">
        <title>Planococcus faecalis genome complete sequence.</title>
        <authorList>
            <person name="Lee P.C."/>
        </authorList>
    </citation>
    <scope>NUCLEOTIDE SEQUENCE [LARGE SCALE GENOMIC DNA]</scope>
    <source>
        <strain evidence="8 9">AJ003</strain>
    </source>
</reference>
<dbReference type="Proteomes" id="UP000189661">
    <property type="component" value="Chromosome"/>
</dbReference>
<evidence type="ECO:0000313" key="8">
    <source>
        <dbReference type="EMBL" id="AQU78036.1"/>
    </source>
</evidence>
<dbReference type="Pfam" id="PF12823">
    <property type="entry name" value="DUF3817"/>
    <property type="match status" value="1"/>
</dbReference>
<dbReference type="EMBL" id="CP019401">
    <property type="protein sequence ID" value="AQU78036.1"/>
    <property type="molecule type" value="Genomic_DNA"/>
</dbReference>
<proteinExistence type="predicted"/>
<evidence type="ECO:0000259" key="7">
    <source>
        <dbReference type="Pfam" id="PF12823"/>
    </source>
</evidence>
<dbReference type="PANTHER" id="PTHR40077:SF1">
    <property type="entry name" value="MEMBRANE PROTEIN"/>
    <property type="match status" value="1"/>
</dbReference>
<evidence type="ECO:0000256" key="6">
    <source>
        <dbReference type="SAM" id="Phobius"/>
    </source>
</evidence>
<sequence length="103" mass="11716">MFKNALSTFRFMGVVEGGSLLILLFIAMPLKYFFDFPEAVSVIGPIHGALFSMYILITIYMTFVFKWPFRFSVGAVVSAFVPFGNFILDKRLENWQQLKTSAA</sequence>
<dbReference type="NCBIfam" id="TIGR03954">
    <property type="entry name" value="integ_memb_HG"/>
    <property type="match status" value="1"/>
</dbReference>
<feature type="transmembrane region" description="Helical" evidence="6">
    <location>
        <begin position="42"/>
        <end position="63"/>
    </location>
</feature>
<keyword evidence="9" id="KW-1185">Reference proteome</keyword>
<keyword evidence="5 6" id="KW-0472">Membrane</keyword>
<feature type="domain" description="DUF3817" evidence="7">
    <location>
        <begin position="7"/>
        <end position="92"/>
    </location>
</feature>
<keyword evidence="3 6" id="KW-0812">Transmembrane</keyword>
<evidence type="ECO:0000256" key="3">
    <source>
        <dbReference type="ARBA" id="ARBA00022692"/>
    </source>
</evidence>
<feature type="transmembrane region" description="Helical" evidence="6">
    <location>
        <begin position="69"/>
        <end position="88"/>
    </location>
</feature>
<evidence type="ECO:0000313" key="9">
    <source>
        <dbReference type="Proteomes" id="UP000189661"/>
    </source>
</evidence>
<accession>A0ABM6INC0</accession>
<name>A0ABM6INC0_9BACL</name>
<evidence type="ECO:0000256" key="2">
    <source>
        <dbReference type="ARBA" id="ARBA00022475"/>
    </source>
</evidence>
<gene>
    <name evidence="8" type="ORF">AJGP001_01365</name>
</gene>
<protein>
    <recommendedName>
        <fullName evidence="7">DUF3817 domain-containing protein</fullName>
    </recommendedName>
</protein>
<evidence type="ECO:0000256" key="5">
    <source>
        <dbReference type="ARBA" id="ARBA00023136"/>
    </source>
</evidence>
<comment type="subcellular location">
    <subcellularLocation>
        <location evidence="1">Cell membrane</location>
        <topology evidence="1">Multi-pass membrane protein</topology>
    </subcellularLocation>
</comment>